<dbReference type="EMBL" id="KZ613944">
    <property type="protein sequence ID" value="PMD41879.1"/>
    <property type="molecule type" value="Genomic_DNA"/>
</dbReference>
<dbReference type="AlphaFoldDB" id="A0A2J6RTN6"/>
<evidence type="ECO:0000313" key="4">
    <source>
        <dbReference type="Proteomes" id="UP000235786"/>
    </source>
</evidence>
<feature type="transmembrane region" description="Helical" evidence="2">
    <location>
        <begin position="167"/>
        <end position="188"/>
    </location>
</feature>
<dbReference type="Proteomes" id="UP000235786">
    <property type="component" value="Unassembled WGS sequence"/>
</dbReference>
<evidence type="ECO:0000313" key="3">
    <source>
        <dbReference type="EMBL" id="PMD41879.1"/>
    </source>
</evidence>
<protein>
    <submittedName>
        <fullName evidence="3">Uncharacterized protein</fullName>
    </submittedName>
</protein>
<accession>A0A2J6RTN6</accession>
<keyword evidence="2" id="KW-1133">Transmembrane helix</keyword>
<gene>
    <name evidence="3" type="ORF">L207DRAFT_565632</name>
</gene>
<organism evidence="3 4">
    <name type="scientific">Hyaloscypha variabilis (strain UAMH 11265 / GT02V1 / F)</name>
    <name type="common">Meliniomyces variabilis</name>
    <dbReference type="NCBI Taxonomy" id="1149755"/>
    <lineage>
        <taxon>Eukaryota</taxon>
        <taxon>Fungi</taxon>
        <taxon>Dikarya</taxon>
        <taxon>Ascomycota</taxon>
        <taxon>Pezizomycotina</taxon>
        <taxon>Leotiomycetes</taxon>
        <taxon>Helotiales</taxon>
        <taxon>Hyaloscyphaceae</taxon>
        <taxon>Hyaloscypha</taxon>
        <taxon>Hyaloscypha variabilis</taxon>
    </lineage>
</organism>
<keyword evidence="2" id="KW-0812">Transmembrane</keyword>
<name>A0A2J6RTN6_HYAVF</name>
<keyword evidence="4" id="KW-1185">Reference proteome</keyword>
<evidence type="ECO:0000256" key="1">
    <source>
        <dbReference type="SAM" id="MobiDB-lite"/>
    </source>
</evidence>
<dbReference type="OrthoDB" id="5414836at2759"/>
<keyword evidence="2" id="KW-0472">Membrane</keyword>
<reference evidence="3 4" key="1">
    <citation type="submission" date="2016-04" db="EMBL/GenBank/DDBJ databases">
        <title>A degradative enzymes factory behind the ericoid mycorrhizal symbiosis.</title>
        <authorList>
            <consortium name="DOE Joint Genome Institute"/>
            <person name="Martino E."/>
            <person name="Morin E."/>
            <person name="Grelet G."/>
            <person name="Kuo A."/>
            <person name="Kohler A."/>
            <person name="Daghino S."/>
            <person name="Barry K."/>
            <person name="Choi C."/>
            <person name="Cichocki N."/>
            <person name="Clum A."/>
            <person name="Copeland A."/>
            <person name="Hainaut M."/>
            <person name="Haridas S."/>
            <person name="Labutti K."/>
            <person name="Lindquist E."/>
            <person name="Lipzen A."/>
            <person name="Khouja H.-R."/>
            <person name="Murat C."/>
            <person name="Ohm R."/>
            <person name="Olson A."/>
            <person name="Spatafora J."/>
            <person name="Veneault-Fourrey C."/>
            <person name="Henrissat B."/>
            <person name="Grigoriev I."/>
            <person name="Martin F."/>
            <person name="Perotto S."/>
        </authorList>
    </citation>
    <scope>NUCLEOTIDE SEQUENCE [LARGE SCALE GENOMIC DNA]</scope>
    <source>
        <strain evidence="3 4">F</strain>
    </source>
</reference>
<feature type="region of interest" description="Disordered" evidence="1">
    <location>
        <begin position="138"/>
        <end position="164"/>
    </location>
</feature>
<sequence length="322" mass="33876">MRLPRLVAGVLVARQAANLLPSTFCSPECPSCKTDVIAFDGAITSCTPNSSFIEDCGHCQSCVEEYAIDNGSTASLAALEVALSDIINLCATVPAVSTEIQALQSQASRFSVLGAVLASTTGSATMTGSLTITSAPTATATSGSAAKTSSSSKPTQSSTPTPLSPTWIAGPVLGSVMGIGTVIIVIFFTRRKRKQQDMQSKAMIKMHEIEKPKLFHDNDADSAASPPAPEKARVHAEVAAEVAAPVEAEVHEVHELPAVEPVGSELSTPIFARTREDVWPVSPMTPAMPLSPLPLLFAEAELRDQRKGVGDKSPKHNTFYHP</sequence>
<evidence type="ECO:0000256" key="2">
    <source>
        <dbReference type="SAM" id="Phobius"/>
    </source>
</evidence>
<proteinExistence type="predicted"/>